<sequence>MNIFALLTIQVVGLVLLIAALWWVTKRRLGYRWATLGWGALAWPLSQFARMIVATPILILLGKVLDPAALATASVVLMVLFSGVFEETARWLVLRFWAKTARQWRDGVGFGLGHGGIEAVLRLGYTAITSVILLTNQERFLSLAEMSGQKDAVAAVQQQIDDLAHMTLPLVTLSWYERALAITFHVAMTLLILRAVRERKWQLWLLAVVLHSGFNALAAALLPLGLLPVYIALTVVAAGSLWAVLAGPLSRRSVEQQPQIN</sequence>
<dbReference type="InterPro" id="IPR011397">
    <property type="entry name" value="YhfC"/>
</dbReference>
<keyword evidence="1" id="KW-0472">Membrane</keyword>
<feature type="transmembrane region" description="Helical" evidence="1">
    <location>
        <begin position="6"/>
        <end position="24"/>
    </location>
</feature>
<reference evidence="2 3" key="1">
    <citation type="submission" date="2016-12" db="EMBL/GenBank/DDBJ databases">
        <authorList>
            <person name="Song W.-J."/>
            <person name="Kurnit D.M."/>
        </authorList>
    </citation>
    <scope>NUCLEOTIDE SEQUENCE [LARGE SCALE GENOMIC DNA]</scope>
    <source>
        <strain evidence="2 3">DSM 30827</strain>
    </source>
</reference>
<keyword evidence="1" id="KW-0812">Transmembrane</keyword>
<feature type="transmembrane region" description="Helical" evidence="1">
    <location>
        <begin position="203"/>
        <end position="224"/>
    </location>
</feature>
<feature type="transmembrane region" description="Helical" evidence="1">
    <location>
        <begin position="36"/>
        <end position="61"/>
    </location>
</feature>
<feature type="transmembrane region" description="Helical" evidence="1">
    <location>
        <begin position="230"/>
        <end position="249"/>
    </location>
</feature>
<gene>
    <name evidence="2" type="ORF">CGLAU_08685</name>
</gene>
<feature type="transmembrane region" description="Helical" evidence="1">
    <location>
        <begin position="175"/>
        <end position="196"/>
    </location>
</feature>
<organism evidence="2 3">
    <name type="scientific">Corynebacterium glaucum</name>
    <dbReference type="NCBI Taxonomy" id="187491"/>
    <lineage>
        <taxon>Bacteria</taxon>
        <taxon>Bacillati</taxon>
        <taxon>Actinomycetota</taxon>
        <taxon>Actinomycetes</taxon>
        <taxon>Mycobacteriales</taxon>
        <taxon>Corynebacteriaceae</taxon>
        <taxon>Corynebacterium</taxon>
    </lineage>
</organism>
<protein>
    <recommendedName>
        <fullName evidence="4">YhfC family intramembrane metalloprotease</fullName>
    </recommendedName>
</protein>
<feature type="transmembrane region" description="Helical" evidence="1">
    <location>
        <begin position="67"/>
        <end position="86"/>
    </location>
</feature>
<dbReference type="Proteomes" id="UP000217209">
    <property type="component" value="Chromosome"/>
</dbReference>
<keyword evidence="3" id="KW-1185">Reference proteome</keyword>
<dbReference type="Pfam" id="PF10086">
    <property type="entry name" value="YhfC"/>
    <property type="match status" value="1"/>
</dbReference>
<keyword evidence="1" id="KW-1133">Transmembrane helix</keyword>
<evidence type="ECO:0000313" key="3">
    <source>
        <dbReference type="Proteomes" id="UP000217209"/>
    </source>
</evidence>
<dbReference type="EMBL" id="CP019688">
    <property type="protein sequence ID" value="AQQ15692.1"/>
    <property type="molecule type" value="Genomic_DNA"/>
</dbReference>
<dbReference type="OrthoDB" id="9807167at2"/>
<name>A0A1Q2HXX5_9CORY</name>
<evidence type="ECO:0008006" key="4">
    <source>
        <dbReference type="Google" id="ProtNLM"/>
    </source>
</evidence>
<dbReference type="KEGG" id="cgv:CGLAU_08685"/>
<dbReference type="RefSeq" id="WP_095660348.1">
    <property type="nucleotide sequence ID" value="NZ_CP019688.1"/>
</dbReference>
<evidence type="ECO:0000256" key="1">
    <source>
        <dbReference type="SAM" id="Phobius"/>
    </source>
</evidence>
<proteinExistence type="predicted"/>
<accession>A0A1Q2HXX5</accession>
<evidence type="ECO:0000313" key="2">
    <source>
        <dbReference type="EMBL" id="AQQ15692.1"/>
    </source>
</evidence>
<dbReference type="AlphaFoldDB" id="A0A1Q2HXX5"/>